<organism evidence="1 2">
    <name type="scientific">Microlunatus aurantiacus</name>
    <dbReference type="NCBI Taxonomy" id="446786"/>
    <lineage>
        <taxon>Bacteria</taxon>
        <taxon>Bacillati</taxon>
        <taxon>Actinomycetota</taxon>
        <taxon>Actinomycetes</taxon>
        <taxon>Propionibacteriales</taxon>
        <taxon>Propionibacteriaceae</taxon>
        <taxon>Microlunatus</taxon>
    </lineage>
</organism>
<sequence length="49" mass="5351">MITFALSLVLLTVVFPVAVFYAGAWLISSAYDETSALRRMTVRLGVTAE</sequence>
<gene>
    <name evidence="1" type="ORF">GCM10022204_32320</name>
</gene>
<dbReference type="EMBL" id="BAAAYX010000013">
    <property type="protein sequence ID" value="GAA3711138.1"/>
    <property type="molecule type" value="Genomic_DNA"/>
</dbReference>
<keyword evidence="2" id="KW-1185">Reference proteome</keyword>
<evidence type="ECO:0000313" key="2">
    <source>
        <dbReference type="Proteomes" id="UP001500051"/>
    </source>
</evidence>
<evidence type="ECO:0000313" key="1">
    <source>
        <dbReference type="EMBL" id="GAA3711138.1"/>
    </source>
</evidence>
<proteinExistence type="predicted"/>
<protein>
    <submittedName>
        <fullName evidence="1">Uncharacterized protein</fullName>
    </submittedName>
</protein>
<comment type="caution">
    <text evidence="1">The sequence shown here is derived from an EMBL/GenBank/DDBJ whole genome shotgun (WGS) entry which is preliminary data.</text>
</comment>
<dbReference type="Proteomes" id="UP001500051">
    <property type="component" value="Unassembled WGS sequence"/>
</dbReference>
<name>A0ABP7DZ06_9ACTN</name>
<reference evidence="2" key="1">
    <citation type="journal article" date="2019" name="Int. J. Syst. Evol. Microbiol.">
        <title>The Global Catalogue of Microorganisms (GCM) 10K type strain sequencing project: providing services to taxonomists for standard genome sequencing and annotation.</title>
        <authorList>
            <consortium name="The Broad Institute Genomics Platform"/>
            <consortium name="The Broad Institute Genome Sequencing Center for Infectious Disease"/>
            <person name="Wu L."/>
            <person name="Ma J."/>
        </authorList>
    </citation>
    <scope>NUCLEOTIDE SEQUENCE [LARGE SCALE GENOMIC DNA]</scope>
    <source>
        <strain evidence="2">JCM 16548</strain>
    </source>
</reference>
<accession>A0ABP7DZ06</accession>
<dbReference type="RefSeq" id="WP_344813434.1">
    <property type="nucleotide sequence ID" value="NZ_BAAAYX010000013.1"/>
</dbReference>